<organism evidence="2 3">
    <name type="scientific">Emiliania huxleyi (strain CCMP1516)</name>
    <dbReference type="NCBI Taxonomy" id="280463"/>
    <lineage>
        <taxon>Eukaryota</taxon>
        <taxon>Haptista</taxon>
        <taxon>Haptophyta</taxon>
        <taxon>Prymnesiophyceae</taxon>
        <taxon>Isochrysidales</taxon>
        <taxon>Noelaerhabdaceae</taxon>
        <taxon>Emiliania</taxon>
    </lineage>
</organism>
<reference evidence="2" key="2">
    <citation type="submission" date="2024-10" db="UniProtKB">
        <authorList>
            <consortium name="EnsemblProtists"/>
        </authorList>
    </citation>
    <scope>IDENTIFICATION</scope>
</reference>
<keyword evidence="3" id="KW-1185">Reference proteome</keyword>
<feature type="compositionally biased region" description="Low complexity" evidence="1">
    <location>
        <begin position="51"/>
        <end position="61"/>
    </location>
</feature>
<dbReference type="PaxDb" id="2903-EOD11300"/>
<protein>
    <submittedName>
        <fullName evidence="2">Uncharacterized protein</fullName>
    </submittedName>
</protein>
<dbReference type="GeneID" id="17257438"/>
<dbReference type="Proteomes" id="UP000013827">
    <property type="component" value="Unassembled WGS sequence"/>
</dbReference>
<name>A0A0D3IJ65_EMIH1</name>
<evidence type="ECO:0000313" key="3">
    <source>
        <dbReference type="Proteomes" id="UP000013827"/>
    </source>
</evidence>
<dbReference type="HOGENOM" id="CLU_2927435_0_0_1"/>
<sequence length="61" mass="6682">MWVREKVAKFITSAASTKYPTRRLSAETLPSPREMRASTKTKAAAKRATAEAKPAAAEQCE</sequence>
<evidence type="ECO:0000313" key="2">
    <source>
        <dbReference type="EnsemblProtists" id="EOD11300"/>
    </source>
</evidence>
<proteinExistence type="predicted"/>
<dbReference type="EnsemblProtists" id="EOD11300">
    <property type="protein sequence ID" value="EOD11300"/>
    <property type="gene ID" value="EMIHUDRAFT_422237"/>
</dbReference>
<reference evidence="3" key="1">
    <citation type="journal article" date="2013" name="Nature">
        <title>Pan genome of the phytoplankton Emiliania underpins its global distribution.</title>
        <authorList>
            <person name="Read B.A."/>
            <person name="Kegel J."/>
            <person name="Klute M.J."/>
            <person name="Kuo A."/>
            <person name="Lefebvre S.C."/>
            <person name="Maumus F."/>
            <person name="Mayer C."/>
            <person name="Miller J."/>
            <person name="Monier A."/>
            <person name="Salamov A."/>
            <person name="Young J."/>
            <person name="Aguilar M."/>
            <person name="Claverie J.M."/>
            <person name="Frickenhaus S."/>
            <person name="Gonzalez K."/>
            <person name="Herman E.K."/>
            <person name="Lin Y.C."/>
            <person name="Napier J."/>
            <person name="Ogata H."/>
            <person name="Sarno A.F."/>
            <person name="Shmutz J."/>
            <person name="Schroeder D."/>
            <person name="de Vargas C."/>
            <person name="Verret F."/>
            <person name="von Dassow P."/>
            <person name="Valentin K."/>
            <person name="Van de Peer Y."/>
            <person name="Wheeler G."/>
            <person name="Dacks J.B."/>
            <person name="Delwiche C.F."/>
            <person name="Dyhrman S.T."/>
            <person name="Glockner G."/>
            <person name="John U."/>
            <person name="Richards T."/>
            <person name="Worden A.Z."/>
            <person name="Zhang X."/>
            <person name="Grigoriev I.V."/>
            <person name="Allen A.E."/>
            <person name="Bidle K."/>
            <person name="Borodovsky M."/>
            <person name="Bowler C."/>
            <person name="Brownlee C."/>
            <person name="Cock J.M."/>
            <person name="Elias M."/>
            <person name="Gladyshev V.N."/>
            <person name="Groth M."/>
            <person name="Guda C."/>
            <person name="Hadaegh A."/>
            <person name="Iglesias-Rodriguez M.D."/>
            <person name="Jenkins J."/>
            <person name="Jones B.M."/>
            <person name="Lawson T."/>
            <person name="Leese F."/>
            <person name="Lindquist E."/>
            <person name="Lobanov A."/>
            <person name="Lomsadze A."/>
            <person name="Malik S.B."/>
            <person name="Marsh M.E."/>
            <person name="Mackinder L."/>
            <person name="Mock T."/>
            <person name="Mueller-Roeber B."/>
            <person name="Pagarete A."/>
            <person name="Parker M."/>
            <person name="Probert I."/>
            <person name="Quesneville H."/>
            <person name="Raines C."/>
            <person name="Rensing S.A."/>
            <person name="Riano-Pachon D.M."/>
            <person name="Richier S."/>
            <person name="Rokitta S."/>
            <person name="Shiraiwa Y."/>
            <person name="Soanes D.M."/>
            <person name="van der Giezen M."/>
            <person name="Wahlund T.M."/>
            <person name="Williams B."/>
            <person name="Wilson W."/>
            <person name="Wolfe G."/>
            <person name="Wurch L.L."/>
        </authorList>
    </citation>
    <scope>NUCLEOTIDE SEQUENCE</scope>
</reference>
<accession>A0A0D3IJ65</accession>
<dbReference type="RefSeq" id="XP_005763729.1">
    <property type="nucleotide sequence ID" value="XM_005763672.1"/>
</dbReference>
<dbReference type="AlphaFoldDB" id="A0A0D3IJ65"/>
<dbReference type="KEGG" id="ehx:EMIHUDRAFT_422237"/>
<feature type="region of interest" description="Disordered" evidence="1">
    <location>
        <begin position="20"/>
        <end position="61"/>
    </location>
</feature>
<evidence type="ECO:0000256" key="1">
    <source>
        <dbReference type="SAM" id="MobiDB-lite"/>
    </source>
</evidence>